<reference evidence="1" key="1">
    <citation type="submission" date="2021-02" db="EMBL/GenBank/DDBJ databases">
        <authorList>
            <person name="Dougan E. K."/>
            <person name="Rhodes N."/>
            <person name="Thang M."/>
            <person name="Chan C."/>
        </authorList>
    </citation>
    <scope>NUCLEOTIDE SEQUENCE</scope>
</reference>
<dbReference type="InterPro" id="IPR009858">
    <property type="entry name" value="DUF1415"/>
</dbReference>
<dbReference type="EMBL" id="CAJNNV010029307">
    <property type="protein sequence ID" value="CAE8627974.1"/>
    <property type="molecule type" value="Genomic_DNA"/>
</dbReference>
<evidence type="ECO:0000313" key="2">
    <source>
        <dbReference type="Proteomes" id="UP000654075"/>
    </source>
</evidence>
<dbReference type="Pfam" id="PF07209">
    <property type="entry name" value="DUF1415"/>
    <property type="match status" value="1"/>
</dbReference>
<dbReference type="AlphaFoldDB" id="A0A813GMY5"/>
<dbReference type="Proteomes" id="UP000654075">
    <property type="component" value="Unassembled WGS sequence"/>
</dbReference>
<feature type="non-terminal residue" evidence="1">
    <location>
        <position position="1"/>
    </location>
</feature>
<evidence type="ECO:0000313" key="1">
    <source>
        <dbReference type="EMBL" id="CAE8627974.1"/>
    </source>
</evidence>
<organism evidence="1 2">
    <name type="scientific">Polarella glacialis</name>
    <name type="common">Dinoflagellate</name>
    <dbReference type="NCBI Taxonomy" id="89957"/>
    <lineage>
        <taxon>Eukaryota</taxon>
        <taxon>Sar</taxon>
        <taxon>Alveolata</taxon>
        <taxon>Dinophyceae</taxon>
        <taxon>Suessiales</taxon>
        <taxon>Suessiaceae</taxon>
        <taxon>Polarella</taxon>
    </lineage>
</organism>
<comment type="caution">
    <text evidence="1">The sequence shown here is derived from an EMBL/GenBank/DDBJ whole genome shotgun (WGS) entry which is preliminary data.</text>
</comment>
<gene>
    <name evidence="1" type="ORF">PGLA1383_LOCUS44673</name>
</gene>
<accession>A0A813GMY5</accession>
<dbReference type="OrthoDB" id="434612at2759"/>
<keyword evidence="2" id="KW-1185">Reference proteome</keyword>
<sequence>VSKHVGEDEAGEPCMAVRFEAGEEGLVRHAALMARSSGCPASGSPGDPNEDTCRHFASRAPRPVLHLLRIGDLEKVEEEGEPSDEVVERNEFKTMTMGAKKLDEMLKDCG</sequence>
<protein>
    <submittedName>
        <fullName evidence="1">Uncharacterized protein</fullName>
    </submittedName>
</protein>
<name>A0A813GMY5_POLGL</name>
<proteinExistence type="predicted"/>